<sequence>MSEPYPDTVSPAPEGRACAFVPQPRRVTAADAPAWRPGASTRVLVQERHHDRLAPTARVLAEDLARQGYTPGLPEVAPYAGESEAGPEDLVLRLDTVSGAPGGEQEAYHLTLAAPAVLTAHTERGVHQAGRTLLQSLRPAQPRVAWEVTDWPAYPVRGLTVDAGRRAFSVRWLEGLIRELSALKLNELHLHLSDSLAFRVESGTHPEIVSPQALTKAELRGLAGLAARHHIALVPEFDTPGHLRSVLEAHPELRLRLADGTVRGENLDYSLPEARALVRDLLHEYAELMPGDLFHLGGDAYFGNFWEPEHRITPELAPQLARYAREHAGTEEATLHDGYAAYLNELAGVLRAHGKRARVWNDEIVPSGAVRLHQDVQVDTWIRWSHAQPSAADYLRAGYDVVNGHGDHLYYVHAGEAPHMAGPGSRGKKSAPGIYEDWTPRTVMDAPGEDAELLADEPGVQGGGTLLGAHMSVWCDAPGPATEDEIAQDTAPWKRAFAERMWCPSDSARDHEAFERRYAVLDAAR</sequence>
<gene>
    <name evidence="6" type="ORF">NMN56_034610</name>
</gene>
<dbReference type="Gene3D" id="3.20.20.80">
    <property type="entry name" value="Glycosidases"/>
    <property type="match status" value="1"/>
</dbReference>
<dbReference type="PANTHER" id="PTHR43678">
    <property type="entry name" value="PUTATIVE (AFU_ORTHOLOGUE AFUA_2G00640)-RELATED"/>
    <property type="match status" value="1"/>
</dbReference>
<dbReference type="Pfam" id="PF00728">
    <property type="entry name" value="Glyco_hydro_20"/>
    <property type="match status" value="1"/>
</dbReference>
<proteinExistence type="inferred from homology"/>
<name>A0ABT7A6Q7_9ACTN</name>
<keyword evidence="7" id="KW-1185">Reference proteome</keyword>
<dbReference type="SUPFAM" id="SSF51445">
    <property type="entry name" value="(Trans)glycosidases"/>
    <property type="match status" value="1"/>
</dbReference>
<dbReference type="InterPro" id="IPR025705">
    <property type="entry name" value="Beta_hexosaminidase_sua/sub"/>
</dbReference>
<dbReference type="Proteomes" id="UP001214441">
    <property type="component" value="Unassembled WGS sequence"/>
</dbReference>
<reference evidence="6 7" key="1">
    <citation type="submission" date="2023-05" db="EMBL/GenBank/DDBJ databases">
        <title>Streptantibioticus silvisoli sp. nov., acidotolerant actinomycetes 1 from pine litter.</title>
        <authorList>
            <person name="Swiecimska M."/>
            <person name="Golinska P."/>
            <person name="Sangal V."/>
            <person name="Wachnowicz B."/>
            <person name="Goodfellow M."/>
        </authorList>
    </citation>
    <scope>NUCLEOTIDE SEQUENCE [LARGE SCALE GENOMIC DNA]</scope>
    <source>
        <strain evidence="6 7">DSM 42109</strain>
    </source>
</reference>
<evidence type="ECO:0000256" key="2">
    <source>
        <dbReference type="ARBA" id="ARBA00022801"/>
    </source>
</evidence>
<evidence type="ECO:0000313" key="7">
    <source>
        <dbReference type="Proteomes" id="UP001214441"/>
    </source>
</evidence>
<comment type="caution">
    <text evidence="6">The sequence shown here is derived from an EMBL/GenBank/DDBJ whole genome shotgun (WGS) entry which is preliminary data.</text>
</comment>
<keyword evidence="2" id="KW-0378">Hydrolase</keyword>
<dbReference type="SUPFAM" id="SSF55545">
    <property type="entry name" value="beta-N-acetylhexosaminidase-like domain"/>
    <property type="match status" value="1"/>
</dbReference>
<dbReference type="InterPro" id="IPR015883">
    <property type="entry name" value="Glyco_hydro_20_cat"/>
</dbReference>
<dbReference type="InterPro" id="IPR052764">
    <property type="entry name" value="GH20_Enzymes"/>
</dbReference>
<dbReference type="InterPro" id="IPR017853">
    <property type="entry name" value="GH"/>
</dbReference>
<evidence type="ECO:0000313" key="6">
    <source>
        <dbReference type="EMBL" id="MDJ1136986.1"/>
    </source>
</evidence>
<evidence type="ECO:0000259" key="4">
    <source>
        <dbReference type="Pfam" id="PF00728"/>
    </source>
</evidence>
<dbReference type="InterPro" id="IPR029018">
    <property type="entry name" value="Hex-like_dom2"/>
</dbReference>
<dbReference type="PANTHER" id="PTHR43678:SF1">
    <property type="entry name" value="BETA-N-ACETYLHEXOSAMINIDASE"/>
    <property type="match status" value="1"/>
</dbReference>
<keyword evidence="3" id="KW-0326">Glycosidase</keyword>
<dbReference type="InterPro" id="IPR015882">
    <property type="entry name" value="HEX_bac_N"/>
</dbReference>
<accession>A0ABT7A6Q7</accession>
<comment type="similarity">
    <text evidence="1">Belongs to the glycosyl hydrolase 20 family.</text>
</comment>
<dbReference type="RefSeq" id="WP_274041328.1">
    <property type="nucleotide sequence ID" value="NZ_JANCPR020000049.1"/>
</dbReference>
<feature type="domain" description="Beta-hexosaminidase bacterial type N-terminal" evidence="5">
    <location>
        <begin position="20"/>
        <end position="151"/>
    </location>
</feature>
<dbReference type="EMBL" id="JANCPR020000049">
    <property type="protein sequence ID" value="MDJ1136986.1"/>
    <property type="molecule type" value="Genomic_DNA"/>
</dbReference>
<dbReference type="PRINTS" id="PR00738">
    <property type="entry name" value="GLHYDRLASE20"/>
</dbReference>
<feature type="domain" description="Glycoside hydrolase family 20 catalytic" evidence="4">
    <location>
        <begin position="154"/>
        <end position="503"/>
    </location>
</feature>
<dbReference type="Gene3D" id="3.30.379.10">
    <property type="entry name" value="Chitobiase/beta-hexosaminidase domain 2-like"/>
    <property type="match status" value="1"/>
</dbReference>
<protein>
    <submittedName>
        <fullName evidence="6">Family 20 glycosylhydrolase</fullName>
    </submittedName>
</protein>
<evidence type="ECO:0000256" key="3">
    <source>
        <dbReference type="ARBA" id="ARBA00023295"/>
    </source>
</evidence>
<evidence type="ECO:0000259" key="5">
    <source>
        <dbReference type="Pfam" id="PF02838"/>
    </source>
</evidence>
<evidence type="ECO:0000256" key="1">
    <source>
        <dbReference type="ARBA" id="ARBA00006285"/>
    </source>
</evidence>
<dbReference type="Pfam" id="PF02838">
    <property type="entry name" value="Glyco_hydro_20b"/>
    <property type="match status" value="1"/>
</dbReference>
<organism evidence="6 7">
    <name type="scientific">Streptomyces iconiensis</name>
    <dbReference type="NCBI Taxonomy" id="1384038"/>
    <lineage>
        <taxon>Bacteria</taxon>
        <taxon>Bacillati</taxon>
        <taxon>Actinomycetota</taxon>
        <taxon>Actinomycetes</taxon>
        <taxon>Kitasatosporales</taxon>
        <taxon>Streptomycetaceae</taxon>
        <taxon>Streptomyces</taxon>
    </lineage>
</organism>